<dbReference type="PROSITE" id="PS51355">
    <property type="entry name" value="GLUTATHIONE_PEROXID_3"/>
    <property type="match status" value="1"/>
</dbReference>
<keyword evidence="3" id="KW-0575">Peroxidase</keyword>
<evidence type="ECO:0000256" key="7">
    <source>
        <dbReference type="ARBA" id="ARBA00023284"/>
    </source>
</evidence>
<dbReference type="InterPro" id="IPR013766">
    <property type="entry name" value="Thioredoxin_domain"/>
</dbReference>
<organism evidence="9 10">
    <name type="scientific">Phaeodactylibacter xiamenensis</name>
    <dbReference type="NCBI Taxonomy" id="1524460"/>
    <lineage>
        <taxon>Bacteria</taxon>
        <taxon>Pseudomonadati</taxon>
        <taxon>Bacteroidota</taxon>
        <taxon>Saprospiria</taxon>
        <taxon>Saprospirales</taxon>
        <taxon>Haliscomenobacteraceae</taxon>
        <taxon>Phaeodactylibacter</taxon>
    </lineage>
</organism>
<comment type="subcellular location">
    <subcellularLocation>
        <location evidence="1">Cell envelope</location>
    </subcellularLocation>
</comment>
<dbReference type="Proteomes" id="UP000029736">
    <property type="component" value="Unassembled WGS sequence"/>
</dbReference>
<accession>A0A098S7Z6</accession>
<gene>
    <name evidence="9" type="ORF">IX84_10460</name>
</gene>
<dbReference type="AlphaFoldDB" id="A0A098S7Z6"/>
<keyword evidence="4" id="KW-0201">Cytochrome c-type biogenesis</keyword>
<dbReference type="InterPro" id="IPR050553">
    <property type="entry name" value="Thioredoxin_ResA/DsbE_sf"/>
</dbReference>
<protein>
    <recommendedName>
        <fullName evidence="8">Thioredoxin domain-containing protein</fullName>
    </recommendedName>
</protein>
<evidence type="ECO:0000256" key="2">
    <source>
        <dbReference type="ARBA" id="ARBA00006926"/>
    </source>
</evidence>
<keyword evidence="7" id="KW-0676">Redox-active center</keyword>
<evidence type="ECO:0000256" key="3">
    <source>
        <dbReference type="ARBA" id="ARBA00022559"/>
    </source>
</evidence>
<dbReference type="PANTHER" id="PTHR42852">
    <property type="entry name" value="THIOL:DISULFIDE INTERCHANGE PROTEIN DSBE"/>
    <property type="match status" value="1"/>
</dbReference>
<reference evidence="9 10" key="1">
    <citation type="journal article" date="2014" name="Int. J. Syst. Evol. Microbiol.">
        <title>Phaeodactylibacter xiamenensis gen. nov., sp. nov., a member of the family Saprospiraceae isolated from the marine alga Phaeodactylum tricornutum.</title>
        <authorList>
            <person name="Chen Z.Jr."/>
            <person name="Lei X."/>
            <person name="Lai Q."/>
            <person name="Li Y."/>
            <person name="Zhang B."/>
            <person name="Zhang J."/>
            <person name="Zhang H."/>
            <person name="Yang L."/>
            <person name="Zheng W."/>
            <person name="Tian Y."/>
            <person name="Yu Z."/>
            <person name="Xu H.Jr."/>
            <person name="Zheng T."/>
        </authorList>
    </citation>
    <scope>NUCLEOTIDE SEQUENCE [LARGE SCALE GENOMIC DNA]</scope>
    <source>
        <strain evidence="9 10">KD52</strain>
    </source>
</reference>
<evidence type="ECO:0000259" key="8">
    <source>
        <dbReference type="PROSITE" id="PS51352"/>
    </source>
</evidence>
<keyword evidence="5" id="KW-0560">Oxidoreductase</keyword>
<evidence type="ECO:0000256" key="4">
    <source>
        <dbReference type="ARBA" id="ARBA00022748"/>
    </source>
</evidence>
<dbReference type="GO" id="GO:0017004">
    <property type="term" value="P:cytochrome complex assembly"/>
    <property type="evidence" value="ECO:0007669"/>
    <property type="project" value="UniProtKB-KW"/>
</dbReference>
<evidence type="ECO:0000256" key="1">
    <source>
        <dbReference type="ARBA" id="ARBA00004196"/>
    </source>
</evidence>
<keyword evidence="6" id="KW-1015">Disulfide bond</keyword>
<feature type="domain" description="Thioredoxin" evidence="8">
    <location>
        <begin position="306"/>
        <end position="440"/>
    </location>
</feature>
<dbReference type="PROSITE" id="PS00194">
    <property type="entry name" value="THIOREDOXIN_1"/>
    <property type="match status" value="1"/>
</dbReference>
<dbReference type="SUPFAM" id="SSF52833">
    <property type="entry name" value="Thioredoxin-like"/>
    <property type="match status" value="1"/>
</dbReference>
<evidence type="ECO:0000256" key="5">
    <source>
        <dbReference type="ARBA" id="ARBA00023002"/>
    </source>
</evidence>
<evidence type="ECO:0000313" key="10">
    <source>
        <dbReference type="Proteomes" id="UP000029736"/>
    </source>
</evidence>
<dbReference type="Gene3D" id="3.40.30.10">
    <property type="entry name" value="Glutaredoxin"/>
    <property type="match status" value="1"/>
</dbReference>
<evidence type="ECO:0000256" key="6">
    <source>
        <dbReference type="ARBA" id="ARBA00023157"/>
    </source>
</evidence>
<dbReference type="InterPro" id="IPR017937">
    <property type="entry name" value="Thioredoxin_CS"/>
</dbReference>
<evidence type="ECO:0000313" key="9">
    <source>
        <dbReference type="EMBL" id="KGE88226.1"/>
    </source>
</evidence>
<dbReference type="CDD" id="cd02966">
    <property type="entry name" value="TlpA_like_family"/>
    <property type="match status" value="1"/>
</dbReference>
<dbReference type="Pfam" id="PF00578">
    <property type="entry name" value="AhpC-TSA"/>
    <property type="match status" value="1"/>
</dbReference>
<dbReference type="InterPro" id="IPR000866">
    <property type="entry name" value="AhpC/TSA"/>
</dbReference>
<dbReference type="GO" id="GO:0004601">
    <property type="term" value="F:peroxidase activity"/>
    <property type="evidence" value="ECO:0007669"/>
    <property type="project" value="UniProtKB-KW"/>
</dbReference>
<dbReference type="InterPro" id="IPR000889">
    <property type="entry name" value="Glutathione_peroxidase"/>
</dbReference>
<dbReference type="GO" id="GO:0030313">
    <property type="term" value="C:cell envelope"/>
    <property type="evidence" value="ECO:0007669"/>
    <property type="project" value="UniProtKB-SubCell"/>
</dbReference>
<sequence>MSSIWILCLFTLAAPAQEVVVEVNLAGCQEPLALLKFDGSKFYPVQSVEKTGEDQYQVRLPKQETSFFYIGTSRSNMIPLLLGEEDTIRLSGSCLKIRTAAVGDSPLNTNYQELKTEINALKQEGAGLIRRYQSKRDSAGKAAVVADMEALDEKKLALLARAEKQHPLFGPIVRLNTYLSYHNHPEGYGNEIEYFANEFFGLVDFSQPVYGQLPWTFEKFQEYATTLASIGINAERQQQFIEGAMSGIAPGSPAHKLALSGVVAGLKQRNSQSFAHFAQAFIDVYKEKDPDAAASMYAEIEQVKNLMKGGSAPDFSQNSPEGEPLSLSDFRGKVVLLDFWASWCGPCRRENPNVVKVYEKYKDKGFEILGISLDRDRDKWLAAIEADGLTWPHVSDLKGWQNEVAQLYGVRSIPHTVLVDAEGSVIANKLRAEALEIKLAEIFGE</sequence>
<dbReference type="STRING" id="1524460.IX84_10460"/>
<dbReference type="InterPro" id="IPR036249">
    <property type="entry name" value="Thioredoxin-like_sf"/>
</dbReference>
<dbReference type="PANTHER" id="PTHR42852:SF6">
    <property type="entry name" value="THIOL:DISULFIDE INTERCHANGE PROTEIN DSBE"/>
    <property type="match status" value="1"/>
</dbReference>
<comment type="similarity">
    <text evidence="2">Belongs to the glutathione peroxidase family.</text>
</comment>
<comment type="caution">
    <text evidence="9">The sequence shown here is derived from an EMBL/GenBank/DDBJ whole genome shotgun (WGS) entry which is preliminary data.</text>
</comment>
<dbReference type="GO" id="GO:0006979">
    <property type="term" value="P:response to oxidative stress"/>
    <property type="evidence" value="ECO:0007669"/>
    <property type="project" value="InterPro"/>
</dbReference>
<proteinExistence type="inferred from homology"/>
<name>A0A098S7Z6_9BACT</name>
<keyword evidence="10" id="KW-1185">Reference proteome</keyword>
<dbReference type="EMBL" id="JPOS01000020">
    <property type="protein sequence ID" value="KGE88226.1"/>
    <property type="molecule type" value="Genomic_DNA"/>
</dbReference>
<dbReference type="PROSITE" id="PS51352">
    <property type="entry name" value="THIOREDOXIN_2"/>
    <property type="match status" value="1"/>
</dbReference>